<evidence type="ECO:0000256" key="1">
    <source>
        <dbReference type="ARBA" id="ARBA00008668"/>
    </source>
</evidence>
<dbReference type="PANTHER" id="PTHR45966">
    <property type="entry name" value="GDSL-LIKE LIPASE/ACYLHYDROLASE"/>
    <property type="match status" value="1"/>
</dbReference>
<dbReference type="Pfam" id="PF00657">
    <property type="entry name" value="Lipase_GDSL"/>
    <property type="match status" value="1"/>
</dbReference>
<dbReference type="GO" id="GO:0016298">
    <property type="term" value="F:lipase activity"/>
    <property type="evidence" value="ECO:0007669"/>
    <property type="project" value="TreeGrafter"/>
</dbReference>
<dbReference type="Proteomes" id="UP001457282">
    <property type="component" value="Unassembled WGS sequence"/>
</dbReference>
<keyword evidence="2" id="KW-0732">Signal</keyword>
<dbReference type="EMBL" id="JBEDUW010000004">
    <property type="protein sequence ID" value="KAK9934643.1"/>
    <property type="molecule type" value="Genomic_DNA"/>
</dbReference>
<dbReference type="PANTHER" id="PTHR45966:SF35">
    <property type="entry name" value="GDSL LIPASE_ESTERASE, SGNH HYDROLASE SUPERFAMILY"/>
    <property type="match status" value="1"/>
</dbReference>
<dbReference type="InterPro" id="IPR036514">
    <property type="entry name" value="SGNH_hydro_sf"/>
</dbReference>
<dbReference type="InterPro" id="IPR001087">
    <property type="entry name" value="GDSL"/>
</dbReference>
<reference evidence="3 4" key="1">
    <citation type="journal article" date="2023" name="G3 (Bethesda)">
        <title>A chromosome-length genome assembly and annotation of blackberry (Rubus argutus, cv. 'Hillquist').</title>
        <authorList>
            <person name="Bruna T."/>
            <person name="Aryal R."/>
            <person name="Dudchenko O."/>
            <person name="Sargent D.J."/>
            <person name="Mead D."/>
            <person name="Buti M."/>
            <person name="Cavallini A."/>
            <person name="Hytonen T."/>
            <person name="Andres J."/>
            <person name="Pham M."/>
            <person name="Weisz D."/>
            <person name="Mascagni F."/>
            <person name="Usai G."/>
            <person name="Natali L."/>
            <person name="Bassil N."/>
            <person name="Fernandez G.E."/>
            <person name="Lomsadze A."/>
            <person name="Armour M."/>
            <person name="Olukolu B."/>
            <person name="Poorten T."/>
            <person name="Britton C."/>
            <person name="Davik J."/>
            <person name="Ashrafi H."/>
            <person name="Aiden E.L."/>
            <person name="Borodovsky M."/>
            <person name="Worthington M."/>
        </authorList>
    </citation>
    <scope>NUCLEOTIDE SEQUENCE [LARGE SCALE GENOMIC DNA]</scope>
    <source>
        <strain evidence="3">PI 553951</strain>
    </source>
</reference>
<keyword evidence="4" id="KW-1185">Reference proteome</keyword>
<dbReference type="InterPro" id="IPR035669">
    <property type="entry name" value="SGNH_plant_lipase-like"/>
</dbReference>
<accession>A0AAW1XCA8</accession>
<comment type="similarity">
    <text evidence="1">Belongs to the 'GDSL' lipolytic enzyme family.</text>
</comment>
<comment type="caution">
    <text evidence="3">The sequence shown here is derived from an EMBL/GenBank/DDBJ whole genome shotgun (WGS) entry which is preliminary data.</text>
</comment>
<gene>
    <name evidence="3" type="ORF">M0R45_021779</name>
</gene>
<evidence type="ECO:0000256" key="2">
    <source>
        <dbReference type="ARBA" id="ARBA00022729"/>
    </source>
</evidence>
<dbReference type="CDD" id="cd01837">
    <property type="entry name" value="SGNH_plant_lipase_like"/>
    <property type="match status" value="1"/>
</dbReference>
<dbReference type="AlphaFoldDB" id="A0AAW1XCA8"/>
<dbReference type="Gene3D" id="3.40.50.1110">
    <property type="entry name" value="SGNH hydrolase"/>
    <property type="match status" value="1"/>
</dbReference>
<evidence type="ECO:0000313" key="3">
    <source>
        <dbReference type="EMBL" id="KAK9934643.1"/>
    </source>
</evidence>
<sequence length="383" mass="42453">MIYKEQVVILMMNIMIVITLLLASSLSVSSSVSSTSKTPMLISNIAVSAIFTFGDSIFDAGNNHFNKNSTAQADFPPYGSSYFHYPTGRFTNGRTVADFISQFIGIPLQKPYLEVQIEAMNGSRKDYPSNGINFASAGSGVLQGTNKDLGVISLQEQLLQFQTLVEQNHIDKTLVQKSFFFFESGSNDIFNYFLPFDPPTLDPDAYVQAMLTQVTKFMDQIYKHGARRIALFSLGPVGCVPARALLPGAPIDRCFGKMNLMVKKYNKGLQSLVNDMPIKYPGVAGVYGAIYDIVQRFRAIPTHYHFSDVSSACCGEGTLGGLVQCGKEGYKLCAKPNEFLFWDYFHPSEHAYKLISKALWAGKKSRIRPLNLKTLANITLTRV</sequence>
<organism evidence="3 4">
    <name type="scientific">Rubus argutus</name>
    <name type="common">Southern blackberry</name>
    <dbReference type="NCBI Taxonomy" id="59490"/>
    <lineage>
        <taxon>Eukaryota</taxon>
        <taxon>Viridiplantae</taxon>
        <taxon>Streptophyta</taxon>
        <taxon>Embryophyta</taxon>
        <taxon>Tracheophyta</taxon>
        <taxon>Spermatophyta</taxon>
        <taxon>Magnoliopsida</taxon>
        <taxon>eudicotyledons</taxon>
        <taxon>Gunneridae</taxon>
        <taxon>Pentapetalae</taxon>
        <taxon>rosids</taxon>
        <taxon>fabids</taxon>
        <taxon>Rosales</taxon>
        <taxon>Rosaceae</taxon>
        <taxon>Rosoideae</taxon>
        <taxon>Rosoideae incertae sedis</taxon>
        <taxon>Rubus</taxon>
    </lineage>
</organism>
<proteinExistence type="inferred from homology"/>
<evidence type="ECO:0000313" key="4">
    <source>
        <dbReference type="Proteomes" id="UP001457282"/>
    </source>
</evidence>
<dbReference type="InterPro" id="IPR044552">
    <property type="entry name" value="GLIP1-5/GLL25"/>
</dbReference>
<protein>
    <recommendedName>
        <fullName evidence="5">GDSL esterase/lipase 6</fullName>
    </recommendedName>
</protein>
<dbReference type="SUPFAM" id="SSF52266">
    <property type="entry name" value="SGNH hydrolase"/>
    <property type="match status" value="1"/>
</dbReference>
<name>A0AAW1XCA8_RUBAR</name>
<evidence type="ECO:0008006" key="5">
    <source>
        <dbReference type="Google" id="ProtNLM"/>
    </source>
</evidence>